<comment type="caution">
    <text evidence="1">The sequence shown here is derived from an EMBL/GenBank/DDBJ whole genome shotgun (WGS) entry which is preliminary data.</text>
</comment>
<accession>A0A1G2B5E3</accession>
<reference evidence="1 2" key="1">
    <citation type="journal article" date="2016" name="Nat. Commun.">
        <title>Thousands of microbial genomes shed light on interconnected biogeochemical processes in an aquifer system.</title>
        <authorList>
            <person name="Anantharaman K."/>
            <person name="Brown C.T."/>
            <person name="Hug L.A."/>
            <person name="Sharon I."/>
            <person name="Castelle C.J."/>
            <person name="Probst A.J."/>
            <person name="Thomas B.C."/>
            <person name="Singh A."/>
            <person name="Wilkins M.J."/>
            <person name="Karaoz U."/>
            <person name="Brodie E.L."/>
            <person name="Williams K.H."/>
            <person name="Hubbard S.S."/>
            <person name="Banfield J.F."/>
        </authorList>
    </citation>
    <scope>NUCLEOTIDE SEQUENCE [LARGE SCALE GENOMIC DNA]</scope>
</reference>
<evidence type="ECO:0000313" key="1">
    <source>
        <dbReference type="EMBL" id="OGY84391.1"/>
    </source>
</evidence>
<organism evidence="1 2">
    <name type="scientific">Candidatus Kerfeldbacteria bacterium RIFCSPLOWO2_01_FULL_48_11</name>
    <dbReference type="NCBI Taxonomy" id="1798543"/>
    <lineage>
        <taxon>Bacteria</taxon>
        <taxon>Candidatus Kerfeldiibacteriota</taxon>
    </lineage>
</organism>
<name>A0A1G2B5E3_9BACT</name>
<gene>
    <name evidence="1" type="ORF">A2898_00280</name>
</gene>
<proteinExistence type="predicted"/>
<protein>
    <submittedName>
        <fullName evidence="1">Uncharacterized protein</fullName>
    </submittedName>
</protein>
<dbReference type="AlphaFoldDB" id="A0A1G2B5E3"/>
<dbReference type="Proteomes" id="UP000179164">
    <property type="component" value="Unassembled WGS sequence"/>
</dbReference>
<evidence type="ECO:0000313" key="2">
    <source>
        <dbReference type="Proteomes" id="UP000179164"/>
    </source>
</evidence>
<sequence>MPPKRGRKGHTLSTEDLLDVQEDALAQRVREEQRAVVKDLLSVLLAPVFDEDAVAERVKRLESLEVPMSRIQDCFLSRLCFHVALADVQTDEVWKNLQKQWVEGFERLGISTWAIGLAIASGHNFATKTKKAAHGITGAPEALAKAVYMEFFDSTTVLEGI</sequence>
<dbReference type="EMBL" id="MHKE01000008">
    <property type="protein sequence ID" value="OGY84391.1"/>
    <property type="molecule type" value="Genomic_DNA"/>
</dbReference>